<dbReference type="KEGG" id="sku:Sulku_1746"/>
<dbReference type="Gene3D" id="1.25.40.10">
    <property type="entry name" value="Tetratricopeptide repeat domain"/>
    <property type="match status" value="1"/>
</dbReference>
<dbReference type="AlphaFoldDB" id="E4U105"/>
<evidence type="ECO:0000313" key="2">
    <source>
        <dbReference type="Proteomes" id="UP000008721"/>
    </source>
</evidence>
<reference evidence="1 2" key="1">
    <citation type="journal article" date="2012" name="Stand. Genomic Sci.">
        <title>Complete genome sequence of the sulfur compounds oxidizing chemolithoautotroph Sulfuricurvum kujiense type strain (YK-1(T)).</title>
        <authorList>
            <person name="Han C."/>
            <person name="Kotsyurbenko O."/>
            <person name="Chertkov O."/>
            <person name="Held B."/>
            <person name="Lapidus A."/>
            <person name="Nolan M."/>
            <person name="Lucas S."/>
            <person name="Hammon N."/>
            <person name="Deshpande S."/>
            <person name="Cheng J.F."/>
            <person name="Tapia R."/>
            <person name="Goodwin L.A."/>
            <person name="Pitluck S."/>
            <person name="Liolios K."/>
            <person name="Pagani I."/>
            <person name="Ivanova N."/>
            <person name="Mavromatis K."/>
            <person name="Mikhailova N."/>
            <person name="Pati A."/>
            <person name="Chen A."/>
            <person name="Palaniappan K."/>
            <person name="Land M."/>
            <person name="Hauser L."/>
            <person name="Chang Y.J."/>
            <person name="Jeffries C.D."/>
            <person name="Brambilla E.M."/>
            <person name="Rohde M."/>
            <person name="Spring S."/>
            <person name="Sikorski J."/>
            <person name="Goker M."/>
            <person name="Woyke T."/>
            <person name="Bristow J."/>
            <person name="Eisen J.A."/>
            <person name="Markowitz V."/>
            <person name="Hugenholtz P."/>
            <person name="Kyrpides N.C."/>
            <person name="Klenk H.P."/>
            <person name="Detter J.C."/>
        </authorList>
    </citation>
    <scope>NUCLEOTIDE SEQUENCE [LARGE SCALE GENOMIC DNA]</scope>
    <source>
        <strain evidence="2">ATCC BAA-921 / DSM 16994 / JCM 11577 / YK-1</strain>
    </source>
</reference>
<gene>
    <name evidence="1" type="ordered locus">Sulku_1746</name>
</gene>
<proteinExistence type="predicted"/>
<organism evidence="1 2">
    <name type="scientific">Sulfuricurvum kujiense (strain ATCC BAA-921 / DSM 16994 / JCM 11577 / YK-1)</name>
    <dbReference type="NCBI Taxonomy" id="709032"/>
    <lineage>
        <taxon>Bacteria</taxon>
        <taxon>Pseudomonadati</taxon>
        <taxon>Campylobacterota</taxon>
        <taxon>Epsilonproteobacteria</taxon>
        <taxon>Campylobacterales</taxon>
        <taxon>Sulfurimonadaceae</taxon>
        <taxon>Sulfuricurvum</taxon>
    </lineage>
</organism>
<dbReference type="RefSeq" id="WP_013460604.1">
    <property type="nucleotide sequence ID" value="NC_014762.1"/>
</dbReference>
<dbReference type="Proteomes" id="UP000008721">
    <property type="component" value="Chromosome"/>
</dbReference>
<dbReference type="eggNOG" id="COG0457">
    <property type="taxonomic scope" value="Bacteria"/>
</dbReference>
<dbReference type="HOGENOM" id="CLU_038918_0_0_7"/>
<dbReference type="SUPFAM" id="SSF48452">
    <property type="entry name" value="TPR-like"/>
    <property type="match status" value="1"/>
</dbReference>
<keyword evidence="2" id="KW-1185">Reference proteome</keyword>
<accession>E4U105</accession>
<dbReference type="OrthoDB" id="9766710at2"/>
<evidence type="ECO:0000313" key="1">
    <source>
        <dbReference type="EMBL" id="ADR34407.1"/>
    </source>
</evidence>
<dbReference type="STRING" id="709032.Sulku_1746"/>
<dbReference type="InterPro" id="IPR011990">
    <property type="entry name" value="TPR-like_helical_dom_sf"/>
</dbReference>
<protein>
    <submittedName>
        <fullName evidence="1">TPR repeat-containing protein</fullName>
    </submittedName>
</protein>
<dbReference type="EMBL" id="CP002355">
    <property type="protein sequence ID" value="ADR34407.1"/>
    <property type="molecule type" value="Genomic_DNA"/>
</dbReference>
<name>E4U105_SULKY</name>
<sequence>MTRYLLPFIVTGCVLSAAPMSVRNTQALEDTLSLYALDAQMHQKYHRSSGFFTELYKQTSKKEYLYQSFKMLEQANDIKGLSKQVAAALAVSPEDEILKRFEIIVLLKEGNFGEASQKSLVLSEKSKESANYLLYAEARLKLADYAGSVEALKKAYALNYDETTAERIALIQYTQLGEKNEAIDFLKAHIGTHGNSQILGKRLGSLYADRGDLDDAAQMYEQTYEAFQDPSSADDALKIYLYQQNFSKMTALLEKSHTNDPLLLDIYVKIKSFDKASTLAQKLYEREDNPLYLAQSAVFKYEGSSDRNDPSMLASVVEGLKKANKDLEEPLYLNYLGYLMIDHDLNVTEGMGYVRRALEKQPDSPFYLDSLAWGNYKLGECAEALRLIKQVESMIGSDEEEVRDHLKAIEKCKPKEKN</sequence>